<gene>
    <name evidence="5" type="ORF">DIY07_09175</name>
    <name evidence="4" type="ORF">DQ08_09090</name>
</gene>
<dbReference type="PANTHER" id="PTHR44591:SF3">
    <property type="entry name" value="RESPONSE REGULATORY DOMAIN-CONTAINING PROTEIN"/>
    <property type="match status" value="1"/>
</dbReference>
<feature type="domain" description="Response regulatory" evidence="3">
    <location>
        <begin position="2"/>
        <end position="118"/>
    </location>
</feature>
<evidence type="ECO:0000256" key="2">
    <source>
        <dbReference type="PROSITE-ProRule" id="PRU00169"/>
    </source>
</evidence>
<reference evidence="4 6" key="1">
    <citation type="journal article" date="2014" name="Genome Announc.">
        <title>Complete Genome Sequence of a Virulent Strain, Streptococcus iniae ISET0901, Isolated from Diseased Tilapia.</title>
        <authorList>
            <person name="Pridgeon J.W."/>
            <person name="Zhang D."/>
            <person name="Zhang L."/>
        </authorList>
    </citation>
    <scope>NUCLEOTIDE SEQUENCE [LARGE SCALE GENOMIC DNA]</scope>
    <source>
        <strain evidence="4 6">ISET0901</strain>
    </source>
</reference>
<dbReference type="Proteomes" id="UP000269148">
    <property type="component" value="Unassembled WGS sequence"/>
</dbReference>
<dbReference type="PROSITE" id="PS50110">
    <property type="entry name" value="RESPONSE_REGULATORY"/>
    <property type="match status" value="1"/>
</dbReference>
<evidence type="ECO:0000313" key="4">
    <source>
        <dbReference type="EMBL" id="AHY16585.1"/>
    </source>
</evidence>
<evidence type="ECO:0000313" key="7">
    <source>
        <dbReference type="Proteomes" id="UP000269148"/>
    </source>
</evidence>
<protein>
    <submittedName>
        <fullName evidence="4">Chemotaxis protein CheY</fullName>
    </submittedName>
    <submittedName>
        <fullName evidence="5">Response regulator</fullName>
    </submittedName>
</protein>
<dbReference type="KEGG" id="sio:DW64_09070"/>
<name>A0A3L8GF30_STRIN</name>
<dbReference type="PANTHER" id="PTHR44591">
    <property type="entry name" value="STRESS RESPONSE REGULATOR PROTEIN 1"/>
    <property type="match status" value="1"/>
</dbReference>
<dbReference type="KEGG" id="siq:DQ08_09090"/>
<dbReference type="Pfam" id="PF00072">
    <property type="entry name" value="Response_reg"/>
    <property type="match status" value="1"/>
</dbReference>
<dbReference type="SMR" id="A0A3L8GF30"/>
<reference evidence="5 7" key="2">
    <citation type="submission" date="2018-06" db="EMBL/GenBank/DDBJ databases">
        <title>Mutators as drivers of adaptation in pathogenic bacteria and a risk factor for host jumps and vaccine escape.</title>
        <authorList>
            <person name="Barnes A.C."/>
            <person name="Silayeva O."/>
        </authorList>
    </citation>
    <scope>NUCLEOTIDE SEQUENCE [LARGE SCALE GENOMIC DNA]</scope>
    <source>
        <strain evidence="5 7">QMA0445</strain>
    </source>
</reference>
<dbReference type="STRING" id="1346.BMF34_09070"/>
<sequence length="282" mass="32465">MKFYIIDDNPSMTMVLQDIIEEDFNHTVTKTCNDSLVAYKDLLVVDVDIVLIDLLMPNLDGVSLVEKIHKQRPKLKFIMISQVNDTTLRQNAYNAGIEFFISKPINIVEVRSVVQKVTESIEMEAKLHLIQELLGPQLAQQTQEDIHTRQLEKIRLILSYLGITADAGYADILSICKVMLSHNLLFEQLDFTKYLSLDAHAQKIMLQRVRRAVKKALINTAHLCIDDFENDITLQYAKSLFGYQNIHLEIQVIQENRFQGGKISLRQFFDELLVQSHNALYT</sequence>
<feature type="modified residue" description="4-aspartylphosphate" evidence="2">
    <location>
        <position position="53"/>
    </location>
</feature>
<keyword evidence="6" id="KW-1185">Reference proteome</keyword>
<proteinExistence type="predicted"/>
<dbReference type="RefSeq" id="WP_003102246.1">
    <property type="nucleotide sequence ID" value="NZ_CP010783.1"/>
</dbReference>
<dbReference type="EMBL" id="CP007586">
    <property type="protein sequence ID" value="AHY16585.1"/>
    <property type="molecule type" value="Genomic_DNA"/>
</dbReference>
<dbReference type="GeneID" id="35765117"/>
<dbReference type="Gene3D" id="3.40.50.2300">
    <property type="match status" value="1"/>
</dbReference>
<dbReference type="SMART" id="SM00448">
    <property type="entry name" value="REC"/>
    <property type="match status" value="1"/>
</dbReference>
<dbReference type="InterPro" id="IPR013972">
    <property type="entry name" value="YcbB"/>
</dbReference>
<evidence type="ECO:0000256" key="1">
    <source>
        <dbReference type="ARBA" id="ARBA00022553"/>
    </source>
</evidence>
<evidence type="ECO:0000313" key="6">
    <source>
        <dbReference type="Proteomes" id="UP000025245"/>
    </source>
</evidence>
<dbReference type="InterPro" id="IPR011006">
    <property type="entry name" value="CheY-like_superfamily"/>
</dbReference>
<dbReference type="Proteomes" id="UP000025245">
    <property type="component" value="Chromosome"/>
</dbReference>
<dbReference type="InterPro" id="IPR001789">
    <property type="entry name" value="Sig_transdc_resp-reg_receiver"/>
</dbReference>
<evidence type="ECO:0000313" key="5">
    <source>
        <dbReference type="EMBL" id="RLU55123.1"/>
    </source>
</evidence>
<dbReference type="AlphaFoldDB" id="A0A3L8GF30"/>
<dbReference type="OrthoDB" id="9780153at2"/>
<dbReference type="KEGG" id="siz:SI82_09060"/>
<dbReference type="GO" id="GO:0000160">
    <property type="term" value="P:phosphorelay signal transduction system"/>
    <property type="evidence" value="ECO:0007669"/>
    <property type="project" value="InterPro"/>
</dbReference>
<dbReference type="SUPFAM" id="SSF52172">
    <property type="entry name" value="CheY-like"/>
    <property type="match status" value="1"/>
</dbReference>
<dbReference type="InterPro" id="IPR050595">
    <property type="entry name" value="Bact_response_regulator"/>
</dbReference>
<evidence type="ECO:0000259" key="3">
    <source>
        <dbReference type="PROSITE" id="PS50110"/>
    </source>
</evidence>
<dbReference type="Pfam" id="PF08664">
    <property type="entry name" value="YcbB"/>
    <property type="match status" value="1"/>
</dbReference>
<keyword evidence="1 2" id="KW-0597">Phosphoprotein</keyword>
<organism evidence="5 7">
    <name type="scientific">Streptococcus iniae</name>
    <name type="common">Streptococcus shiloi</name>
    <dbReference type="NCBI Taxonomy" id="1346"/>
    <lineage>
        <taxon>Bacteria</taxon>
        <taxon>Bacillati</taxon>
        <taxon>Bacillota</taxon>
        <taxon>Bacilli</taxon>
        <taxon>Lactobacillales</taxon>
        <taxon>Streptococcaceae</taxon>
        <taxon>Streptococcus</taxon>
    </lineage>
</organism>
<accession>A0A3L8GF30</accession>
<dbReference type="EMBL" id="QLQD01000078">
    <property type="protein sequence ID" value="RLU55123.1"/>
    <property type="molecule type" value="Genomic_DNA"/>
</dbReference>